<proteinExistence type="predicted"/>
<reference evidence="2" key="1">
    <citation type="submission" date="2024-05" db="EMBL/GenBank/DDBJ databases">
        <authorList>
            <person name="Garin V.P."/>
            <person name="Arshad I."/>
            <person name="Mak A."/>
            <person name="Orr M.A."/>
            <person name="Cho C."/>
            <person name="Kyla G.P."/>
            <person name="Liu J."/>
            <person name="Peri J.N."/>
            <person name="Esherick S.A."/>
            <person name="Shera S."/>
            <person name="Suani E."/>
            <person name="Faulkner C."/>
            <person name="Bonthala P."/>
            <person name="Wong M.A."/>
            <person name="Yao J."/>
            <person name="Santaolaya C."/>
            <person name="Santos E.A."/>
            <person name="Qin K."/>
            <person name="Yang E."/>
            <person name="Shao S.B."/>
            <person name="Moore J.P."/>
            <person name="Mathkour Y.H."/>
            <person name="Gallagher H.R."/>
            <person name="White L.T."/>
            <person name="Givan S.V."/>
            <person name="Chan R.W."/>
            <person name="Infante A."/>
            <person name="Anand S."/>
            <person name="Almeida T.I."/>
            <person name="De G.A."/>
            <person name="Trinh U.L."/>
            <person name="Bhatt K."/>
            <person name="Sanoyca A.J."/>
            <person name="Chong T."/>
            <person name="Liu R."/>
            <person name="Liang E."/>
            <person name="Castellanos S."/>
            <person name="Chang A.P."/>
            <person name="Stephenson J.C."/>
            <person name="Zorawik M."/>
            <person name="Garza D.R."/>
            <person name="Reddi K."/>
            <person name="Bouklas T."/>
            <person name="Freise A.C."/>
            <person name="Klyczek K."/>
            <person name="Ko C."/>
            <person name="Russell D.A."/>
            <person name="Jacobs-Sera D."/>
            <person name="Hatfull G.F."/>
        </authorList>
    </citation>
    <scope>NUCLEOTIDE SEQUENCE [LARGE SCALE GENOMIC DNA]</scope>
</reference>
<organism evidence="1 2">
    <name type="scientific">Arthrobacter phage CallinAllBarbz</name>
    <dbReference type="NCBI Taxonomy" id="3077790"/>
    <lineage>
        <taxon>Viruses</taxon>
        <taxon>Duplodnaviria</taxon>
        <taxon>Heunggongvirae</taxon>
        <taxon>Uroviricota</taxon>
        <taxon>Caudoviricetes</taxon>
        <taxon>Casidaviridae</taxon>
        <taxon>Baileybluvirus</taxon>
        <taxon>Baileybluvirus callinallbarbz</taxon>
    </lineage>
</organism>
<accession>A0AA96HDW9</accession>
<sequence length="51" mass="5583">MEYKTHHAAPAEEIVTVGALNEAAGLLELDDLDLENLRKVIRIARRLDAGA</sequence>
<gene>
    <name evidence="1" type="primary">39</name>
    <name evidence="1" type="ORF">SEA_CALLINALLBARBZ_39</name>
</gene>
<protein>
    <submittedName>
        <fullName evidence="1">Uncharacterized protein</fullName>
    </submittedName>
</protein>
<keyword evidence="2" id="KW-1185">Reference proteome</keyword>
<evidence type="ECO:0000313" key="2">
    <source>
        <dbReference type="Proteomes" id="UP001303520"/>
    </source>
</evidence>
<evidence type="ECO:0000313" key="1">
    <source>
        <dbReference type="EMBL" id="WNN93689.1"/>
    </source>
</evidence>
<dbReference type="EMBL" id="OR553891">
    <property type="protein sequence ID" value="WNN93689.1"/>
    <property type="molecule type" value="Genomic_DNA"/>
</dbReference>
<dbReference type="Proteomes" id="UP001303520">
    <property type="component" value="Segment"/>
</dbReference>
<name>A0AA96HDW9_9CAUD</name>